<dbReference type="InterPro" id="IPR050732">
    <property type="entry name" value="Beta-glucan_modifiers"/>
</dbReference>
<dbReference type="SUPFAM" id="SSF51445">
    <property type="entry name" value="(Trans)glycosidases"/>
    <property type="match status" value="1"/>
</dbReference>
<keyword evidence="9" id="KW-0961">Cell wall biogenesis/degradation</keyword>
<dbReference type="STRING" id="183478.A0A364N4X6"/>
<evidence type="ECO:0000256" key="10">
    <source>
        <dbReference type="SAM" id="MobiDB-lite"/>
    </source>
</evidence>
<keyword evidence="3" id="KW-0134">Cell wall</keyword>
<keyword evidence="6 12" id="KW-0378">Hydrolase</keyword>
<feature type="signal peptide" evidence="11">
    <location>
        <begin position="1"/>
        <end position="22"/>
    </location>
</feature>
<dbReference type="AlphaFoldDB" id="A0A364N4X6"/>
<keyword evidence="7" id="KW-0325">Glycoprotein</keyword>
<sequence length="434" mass="46488">MKTVLFTSALVAAGFLAGSASGRPLNHKRKLITKVVFVTETVADVIIYVDQTGAPFSTSTSNRVDSTTSLVLLSTASEVALPTLEIPLTSSLVAPELVLQPTLTEESLSTVVAPSPEPTAVGVQDATVTSESSSITSESRSVNSVSTQEPEPAPQPSFPDDHVAFDTAAASSLPLGIAWDAYTASAQCKSADEVASEFSKMKDYKIIRIYGVDCEQVPLAVQNARKNGQKLMGGAYLKSSDFREDLSEAIDAYKSAIDQYADGNWDIIQLFTVENERVNDKAMTAPQVVSAIGDARNQLRHLGYNGPVGAVETAPATIDNPSICRASDIVTVNIHAFFDRHTKAADAGSFVKGQVQQVKSACNNKRVVVTESGWPHQGNANGDAVPSPDNQRVAIQSIRDNFNSDIFLFSAFDTRWKANTASTFNAEQYWGVID</sequence>
<gene>
    <name evidence="12" type="ORF">DDE83_004283</name>
</gene>
<comment type="caution">
    <text evidence="12">The sequence shown here is derived from an EMBL/GenBank/DDBJ whole genome shotgun (WGS) entry which is preliminary data.</text>
</comment>
<reference evidence="13" key="1">
    <citation type="submission" date="2018-05" db="EMBL/GenBank/DDBJ databases">
        <title>Draft genome sequence of Stemphylium lycopersici strain CIDEFI 213.</title>
        <authorList>
            <person name="Medina R."/>
            <person name="Franco M.E.E."/>
            <person name="Lucentini C.G."/>
            <person name="Saparrat M.C.N."/>
            <person name="Balatti P.A."/>
        </authorList>
    </citation>
    <scope>NUCLEOTIDE SEQUENCE [LARGE SCALE GENOMIC DNA]</scope>
    <source>
        <strain evidence="13">CIDEFI 213</strain>
    </source>
</reference>
<dbReference type="GO" id="GO:0009986">
    <property type="term" value="C:cell surface"/>
    <property type="evidence" value="ECO:0007669"/>
    <property type="project" value="TreeGrafter"/>
</dbReference>
<keyword evidence="8" id="KW-0326">Glycosidase</keyword>
<accession>A0A364N4X6</accession>
<evidence type="ECO:0000256" key="1">
    <source>
        <dbReference type="ARBA" id="ARBA00004191"/>
    </source>
</evidence>
<feature type="compositionally biased region" description="Low complexity" evidence="10">
    <location>
        <begin position="127"/>
        <end position="147"/>
    </location>
</feature>
<comment type="subcellular location">
    <subcellularLocation>
        <location evidence="1">Secreted</location>
        <location evidence="1">Cell wall</location>
    </subcellularLocation>
</comment>
<evidence type="ECO:0000256" key="8">
    <source>
        <dbReference type="ARBA" id="ARBA00023295"/>
    </source>
</evidence>
<feature type="region of interest" description="Disordered" evidence="10">
    <location>
        <begin position="110"/>
        <end position="162"/>
    </location>
</feature>
<dbReference type="EMBL" id="QGDH01000052">
    <property type="protein sequence ID" value="RAR12154.1"/>
    <property type="molecule type" value="Genomic_DNA"/>
</dbReference>
<evidence type="ECO:0000256" key="2">
    <source>
        <dbReference type="ARBA" id="ARBA00008773"/>
    </source>
</evidence>
<evidence type="ECO:0000256" key="11">
    <source>
        <dbReference type="SAM" id="SignalP"/>
    </source>
</evidence>
<dbReference type="GO" id="GO:0042973">
    <property type="term" value="F:glucan endo-1,3-beta-D-glucosidase activity"/>
    <property type="evidence" value="ECO:0007669"/>
    <property type="project" value="TreeGrafter"/>
</dbReference>
<dbReference type="GO" id="GO:0009277">
    <property type="term" value="C:fungal-type cell wall"/>
    <property type="evidence" value="ECO:0007669"/>
    <property type="project" value="UniProtKB-ARBA"/>
</dbReference>
<protein>
    <submittedName>
        <fullName evidence="12">Glycoside hydrolase family 17 protein</fullName>
    </submittedName>
</protein>
<dbReference type="FunFam" id="3.20.20.80:FF:000111">
    <property type="entry name" value="Soluble cell wall protein"/>
    <property type="match status" value="1"/>
</dbReference>
<dbReference type="Proteomes" id="UP000249619">
    <property type="component" value="Unassembled WGS sequence"/>
</dbReference>
<evidence type="ECO:0000256" key="5">
    <source>
        <dbReference type="ARBA" id="ARBA00022729"/>
    </source>
</evidence>
<keyword evidence="13" id="KW-1185">Reference proteome</keyword>
<name>A0A364N4X6_STELY</name>
<evidence type="ECO:0000256" key="3">
    <source>
        <dbReference type="ARBA" id="ARBA00022512"/>
    </source>
</evidence>
<proteinExistence type="inferred from homology"/>
<dbReference type="PANTHER" id="PTHR16631:SF14">
    <property type="entry name" value="FAMILY 17 GLUCOSIDASE SCW10-RELATED"/>
    <property type="match status" value="1"/>
</dbReference>
<dbReference type="GO" id="GO:0005576">
    <property type="term" value="C:extracellular region"/>
    <property type="evidence" value="ECO:0007669"/>
    <property type="project" value="TreeGrafter"/>
</dbReference>
<evidence type="ECO:0000313" key="12">
    <source>
        <dbReference type="EMBL" id="RAR12154.1"/>
    </source>
</evidence>
<evidence type="ECO:0000256" key="9">
    <source>
        <dbReference type="ARBA" id="ARBA00023316"/>
    </source>
</evidence>
<keyword evidence="4" id="KW-0964">Secreted</keyword>
<comment type="similarity">
    <text evidence="2">Belongs to the glycosyl hydrolase 17 family.</text>
</comment>
<evidence type="ECO:0000313" key="13">
    <source>
        <dbReference type="Proteomes" id="UP000249619"/>
    </source>
</evidence>
<dbReference type="InterPro" id="IPR017853">
    <property type="entry name" value="GH"/>
</dbReference>
<dbReference type="PANTHER" id="PTHR16631">
    <property type="entry name" value="GLUCAN 1,3-BETA-GLUCOSIDASE"/>
    <property type="match status" value="1"/>
</dbReference>
<evidence type="ECO:0000256" key="4">
    <source>
        <dbReference type="ARBA" id="ARBA00022525"/>
    </source>
</evidence>
<evidence type="ECO:0000256" key="6">
    <source>
        <dbReference type="ARBA" id="ARBA00022801"/>
    </source>
</evidence>
<dbReference type="Gene3D" id="3.20.20.80">
    <property type="entry name" value="Glycosidases"/>
    <property type="match status" value="1"/>
</dbReference>
<keyword evidence="5 11" id="KW-0732">Signal</keyword>
<evidence type="ECO:0000256" key="7">
    <source>
        <dbReference type="ARBA" id="ARBA00023180"/>
    </source>
</evidence>
<organism evidence="12 13">
    <name type="scientific">Stemphylium lycopersici</name>
    <name type="common">Tomato gray leaf spot disease fungus</name>
    <name type="synonym">Thyrospora lycopersici</name>
    <dbReference type="NCBI Taxonomy" id="183478"/>
    <lineage>
        <taxon>Eukaryota</taxon>
        <taxon>Fungi</taxon>
        <taxon>Dikarya</taxon>
        <taxon>Ascomycota</taxon>
        <taxon>Pezizomycotina</taxon>
        <taxon>Dothideomycetes</taxon>
        <taxon>Pleosporomycetidae</taxon>
        <taxon>Pleosporales</taxon>
        <taxon>Pleosporineae</taxon>
        <taxon>Pleosporaceae</taxon>
        <taxon>Stemphylium</taxon>
    </lineage>
</organism>
<feature type="chain" id="PRO_5016652213" evidence="11">
    <location>
        <begin position="23"/>
        <end position="434"/>
    </location>
</feature>
<dbReference type="GO" id="GO:0071555">
    <property type="term" value="P:cell wall organization"/>
    <property type="evidence" value="ECO:0007669"/>
    <property type="project" value="UniProtKB-KW"/>
</dbReference>